<dbReference type="GO" id="GO:0060003">
    <property type="term" value="P:copper ion export"/>
    <property type="evidence" value="ECO:0007669"/>
    <property type="project" value="UniProtKB-ARBA"/>
</dbReference>
<dbReference type="InterPro" id="IPR018303">
    <property type="entry name" value="ATPase_P-typ_P_site"/>
</dbReference>
<keyword evidence="3 11" id="KW-1003">Cell membrane</keyword>
<dbReference type="GO" id="GO:0043682">
    <property type="term" value="F:P-type divalent copper transporter activity"/>
    <property type="evidence" value="ECO:0007669"/>
    <property type="project" value="TreeGrafter"/>
</dbReference>
<evidence type="ECO:0000256" key="10">
    <source>
        <dbReference type="ARBA" id="ARBA00023136"/>
    </source>
</evidence>
<dbReference type="InterPro" id="IPR023298">
    <property type="entry name" value="ATPase_P-typ_TM_dom_sf"/>
</dbReference>
<dbReference type="NCBIfam" id="TIGR01512">
    <property type="entry name" value="ATPase-IB2_Cd"/>
    <property type="match status" value="1"/>
</dbReference>
<dbReference type="InterPro" id="IPR044492">
    <property type="entry name" value="P_typ_ATPase_HD_dom"/>
</dbReference>
<evidence type="ECO:0000256" key="4">
    <source>
        <dbReference type="ARBA" id="ARBA00022692"/>
    </source>
</evidence>
<comment type="subcellular location">
    <subcellularLocation>
        <location evidence="1">Cell membrane</location>
        <topology evidence="1">Multi-pass membrane protein</topology>
    </subcellularLocation>
</comment>
<accession>A0A401XJD1</accession>
<feature type="transmembrane region" description="Helical" evidence="11">
    <location>
        <begin position="655"/>
        <end position="678"/>
    </location>
</feature>
<evidence type="ECO:0000256" key="9">
    <source>
        <dbReference type="ARBA" id="ARBA00022989"/>
    </source>
</evidence>
<dbReference type="Pfam" id="PF00702">
    <property type="entry name" value="Hydrolase"/>
    <property type="match status" value="1"/>
</dbReference>
<keyword evidence="9 11" id="KW-1133">Transmembrane helix</keyword>
<dbReference type="GO" id="GO:0055070">
    <property type="term" value="P:copper ion homeostasis"/>
    <property type="evidence" value="ECO:0007669"/>
    <property type="project" value="TreeGrafter"/>
</dbReference>
<keyword evidence="14" id="KW-1185">Reference proteome</keyword>
<dbReference type="Gene3D" id="3.40.50.1000">
    <property type="entry name" value="HAD superfamily/HAD-like"/>
    <property type="match status" value="1"/>
</dbReference>
<dbReference type="SUPFAM" id="SSF56784">
    <property type="entry name" value="HAD-like"/>
    <property type="match status" value="1"/>
</dbReference>
<dbReference type="PRINTS" id="PR00119">
    <property type="entry name" value="CATATPASE"/>
</dbReference>
<dbReference type="InterPro" id="IPR008250">
    <property type="entry name" value="ATPase_P-typ_transduc_dom_A_sf"/>
</dbReference>
<dbReference type="CDD" id="cd00371">
    <property type="entry name" value="HMA"/>
    <property type="match status" value="1"/>
</dbReference>
<dbReference type="GO" id="GO:0005507">
    <property type="term" value="F:copper ion binding"/>
    <property type="evidence" value="ECO:0007669"/>
    <property type="project" value="TreeGrafter"/>
</dbReference>
<evidence type="ECO:0000256" key="2">
    <source>
        <dbReference type="ARBA" id="ARBA00006024"/>
    </source>
</evidence>
<feature type="transmembrane region" description="Helical" evidence="11">
    <location>
        <begin position="171"/>
        <end position="189"/>
    </location>
</feature>
<dbReference type="GO" id="GO:0005886">
    <property type="term" value="C:plasma membrane"/>
    <property type="evidence" value="ECO:0007669"/>
    <property type="project" value="UniProtKB-SubCell"/>
</dbReference>
<evidence type="ECO:0000256" key="7">
    <source>
        <dbReference type="ARBA" id="ARBA00022840"/>
    </source>
</evidence>
<name>A0A401XJD1_9FLAO</name>
<feature type="domain" description="HMA" evidence="12">
    <location>
        <begin position="1"/>
        <end position="58"/>
    </location>
</feature>
<feature type="transmembrane region" description="Helical" evidence="11">
    <location>
        <begin position="136"/>
        <end position="159"/>
    </location>
</feature>
<organism evidence="13 14">
    <name type="scientific">Thermaurantimonas aggregans</name>
    <dbReference type="NCBI Taxonomy" id="2173829"/>
    <lineage>
        <taxon>Bacteria</taxon>
        <taxon>Pseudomonadati</taxon>
        <taxon>Bacteroidota</taxon>
        <taxon>Flavobacteriia</taxon>
        <taxon>Flavobacteriales</taxon>
        <taxon>Schleiferiaceae</taxon>
        <taxon>Thermaurantimonas</taxon>
    </lineage>
</organism>
<comment type="caution">
    <text evidence="13">The sequence shown here is derived from an EMBL/GenBank/DDBJ whole genome shotgun (WGS) entry which is preliminary data.</text>
</comment>
<keyword evidence="10 11" id="KW-0472">Membrane</keyword>
<dbReference type="FunFam" id="2.70.150.10:FF:000020">
    <property type="entry name" value="Copper-exporting P-type ATPase A"/>
    <property type="match status" value="1"/>
</dbReference>
<dbReference type="InterPro" id="IPR023299">
    <property type="entry name" value="ATPase_P-typ_cyto_dom_N"/>
</dbReference>
<dbReference type="SFLD" id="SFLDS00003">
    <property type="entry name" value="Haloacid_Dehalogenase"/>
    <property type="match status" value="1"/>
</dbReference>
<feature type="transmembrane region" description="Helical" evidence="11">
    <location>
        <begin position="107"/>
        <end position="124"/>
    </location>
</feature>
<dbReference type="Pfam" id="PF00403">
    <property type="entry name" value="HMA"/>
    <property type="match status" value="1"/>
</dbReference>
<dbReference type="InterPro" id="IPR023214">
    <property type="entry name" value="HAD_sf"/>
</dbReference>
<evidence type="ECO:0000313" key="14">
    <source>
        <dbReference type="Proteomes" id="UP000286715"/>
    </source>
</evidence>
<dbReference type="PRINTS" id="PR00943">
    <property type="entry name" value="CUATPASE"/>
</dbReference>
<dbReference type="InterPro" id="IPR027256">
    <property type="entry name" value="P-typ_ATPase_IB"/>
</dbReference>
<evidence type="ECO:0000256" key="8">
    <source>
        <dbReference type="ARBA" id="ARBA00022967"/>
    </source>
</evidence>
<dbReference type="FunFam" id="3.30.70.100:FF:000001">
    <property type="entry name" value="ATPase copper transporting beta"/>
    <property type="match status" value="1"/>
</dbReference>
<protein>
    <submittedName>
        <fullName evidence="13">Copper-translocating P-type ATPase</fullName>
    </submittedName>
</protein>
<dbReference type="InterPro" id="IPR036163">
    <property type="entry name" value="HMA_dom_sf"/>
</dbReference>
<dbReference type="GO" id="GO:0005524">
    <property type="term" value="F:ATP binding"/>
    <property type="evidence" value="ECO:0007669"/>
    <property type="project" value="UniProtKB-UniRule"/>
</dbReference>
<keyword evidence="5 11" id="KW-0479">Metal-binding</keyword>
<dbReference type="PROSITE" id="PS50846">
    <property type="entry name" value="HMA_2"/>
    <property type="match status" value="1"/>
</dbReference>
<dbReference type="NCBIfam" id="TIGR01494">
    <property type="entry name" value="ATPase_P-type"/>
    <property type="match status" value="1"/>
</dbReference>
<gene>
    <name evidence="13" type="ORF">JCM31826_06210</name>
</gene>
<evidence type="ECO:0000256" key="11">
    <source>
        <dbReference type="RuleBase" id="RU362081"/>
    </source>
</evidence>
<dbReference type="SUPFAM" id="SSF81653">
    <property type="entry name" value="Calcium ATPase, transduction domain A"/>
    <property type="match status" value="1"/>
</dbReference>
<keyword evidence="6 11" id="KW-0547">Nucleotide-binding</keyword>
<feature type="transmembrane region" description="Helical" evidence="11">
    <location>
        <begin position="83"/>
        <end position="101"/>
    </location>
</feature>
<reference evidence="13 14" key="1">
    <citation type="submission" date="2018-11" db="EMBL/GenBank/DDBJ databases">
        <title>Schleiferia aggregans sp. nov., a moderately thermophilic heterotrophic bacterium isolated from microbial mats at a terrestrial hot spring.</title>
        <authorList>
            <person name="Iino T."/>
            <person name="Ohkuma M."/>
            <person name="Haruta S."/>
        </authorList>
    </citation>
    <scope>NUCLEOTIDE SEQUENCE [LARGE SCALE GENOMIC DNA]</scope>
    <source>
        <strain evidence="13 14">LA</strain>
    </source>
</reference>
<dbReference type="Gene3D" id="2.70.150.10">
    <property type="entry name" value="Calcium-transporting ATPase, cytoplasmic transduction domain A"/>
    <property type="match status" value="1"/>
</dbReference>
<dbReference type="Gene3D" id="3.30.70.100">
    <property type="match status" value="1"/>
</dbReference>
<dbReference type="SUPFAM" id="SSF81665">
    <property type="entry name" value="Calcium ATPase, transmembrane domain M"/>
    <property type="match status" value="1"/>
</dbReference>
<dbReference type="SFLD" id="SFLDF00027">
    <property type="entry name" value="p-type_atpase"/>
    <property type="match status" value="1"/>
</dbReference>
<proteinExistence type="inferred from homology"/>
<dbReference type="PROSITE" id="PS00154">
    <property type="entry name" value="ATPASE_E1_E2"/>
    <property type="match status" value="1"/>
</dbReference>
<keyword evidence="4 11" id="KW-0812">Transmembrane</keyword>
<dbReference type="Proteomes" id="UP000286715">
    <property type="component" value="Unassembled WGS sequence"/>
</dbReference>
<dbReference type="InterPro" id="IPR036412">
    <property type="entry name" value="HAD-like_sf"/>
</dbReference>
<feature type="transmembrane region" description="Helical" evidence="11">
    <location>
        <begin position="690"/>
        <end position="709"/>
    </location>
</feature>
<dbReference type="InterPro" id="IPR059000">
    <property type="entry name" value="ATPase_P-type_domA"/>
</dbReference>
<dbReference type="AlphaFoldDB" id="A0A401XJD1"/>
<evidence type="ECO:0000313" key="13">
    <source>
        <dbReference type="EMBL" id="GCD77139.1"/>
    </source>
</evidence>
<feature type="transmembrane region" description="Helical" evidence="11">
    <location>
        <begin position="323"/>
        <end position="345"/>
    </location>
</feature>
<evidence type="ECO:0000256" key="1">
    <source>
        <dbReference type="ARBA" id="ARBA00004651"/>
    </source>
</evidence>
<dbReference type="InterPro" id="IPR006121">
    <property type="entry name" value="HMA_dom"/>
</dbReference>
<dbReference type="PANTHER" id="PTHR43520:SF8">
    <property type="entry name" value="P-TYPE CU(+) TRANSPORTER"/>
    <property type="match status" value="1"/>
</dbReference>
<dbReference type="GO" id="GO:0016887">
    <property type="term" value="F:ATP hydrolysis activity"/>
    <property type="evidence" value="ECO:0007669"/>
    <property type="project" value="InterPro"/>
</dbReference>
<evidence type="ECO:0000259" key="12">
    <source>
        <dbReference type="PROSITE" id="PS50846"/>
    </source>
</evidence>
<dbReference type="NCBIfam" id="TIGR01511">
    <property type="entry name" value="ATPase-IB1_Cu"/>
    <property type="match status" value="1"/>
</dbReference>
<comment type="similarity">
    <text evidence="2 11">Belongs to the cation transport ATPase (P-type) (TC 3.A.3) family. Type IB subfamily.</text>
</comment>
<evidence type="ECO:0000256" key="6">
    <source>
        <dbReference type="ARBA" id="ARBA00022741"/>
    </source>
</evidence>
<dbReference type="Pfam" id="PF00122">
    <property type="entry name" value="E1-E2_ATPase"/>
    <property type="match status" value="1"/>
</dbReference>
<dbReference type="SUPFAM" id="SSF55008">
    <property type="entry name" value="HMA, heavy metal-associated domain"/>
    <property type="match status" value="1"/>
</dbReference>
<feature type="transmembrane region" description="Helical" evidence="11">
    <location>
        <begin position="351"/>
        <end position="373"/>
    </location>
</feature>
<keyword evidence="8" id="KW-1278">Translocase</keyword>
<dbReference type="SFLD" id="SFLDG00002">
    <property type="entry name" value="C1.7:_P-type_atpase_like"/>
    <property type="match status" value="1"/>
</dbReference>
<evidence type="ECO:0000256" key="3">
    <source>
        <dbReference type="ARBA" id="ARBA00022475"/>
    </source>
</evidence>
<dbReference type="Gene3D" id="3.40.1110.10">
    <property type="entry name" value="Calcium-transporting ATPase, cytoplasmic domain N"/>
    <property type="match status" value="1"/>
</dbReference>
<dbReference type="InterPro" id="IPR001757">
    <property type="entry name" value="P_typ_ATPase"/>
</dbReference>
<keyword evidence="7 11" id="KW-0067">ATP-binding</keyword>
<sequence>MSCAACAATVEKELRNQPGVKSATVSYASGCAVVEFDEEKTNPDQLRIAVRALGYDMDTGEYNRRKHREAELKAYKNLRQRTFASLILAAPVMVIAMIWMHDTWANYVLWPLTTGVIWFGRRIFTNAWKMTLSRQSGMDTLVAISTGTAYVLSTLVTFFPSHFAEFLGHHTYYEPAAMVIAFVLLGKYLEERSRLRATDFLDTLTSNLPETALRLTGETWEEIPVHLVQPGDVLMARMGDRIAVDGQVTDGQAWIDESILTGESLPVSKKTGDLVFAGTINTDGILQYRATQTGSESRFAKIIALVEAARSSKPSVQRLADRISAIFVPIVLSITLLTFLGWWFFGGSDAFSIALTTSLAVLVVACPCALGLATPTAIVNAIGTTAKWGILVKNAETFEIASRVSHIFLDKTGTLTSGTPAIDTIYYHTDAPKDFIHSLLLSMESRSNHPLAKAIVQHLSNKVQLLNFDEWTYHPGRGIESVYNGQRYYLGSEQWMKEILNTSSSNTDALAGTHFYLFTSSERLATISFHDTLRPQAVEAIKELNELKINVAILSGDADKAVESIARDAGISEFHSQCSPEQKLEVIHQKKAEGHIVAMAGDGINDGAALAAADLGIAMGSGAHLAIESAQIVIKNDSPLLIARMLRFARRVRSIIYQNLFWAFIYNIIAIPIAAGIFYPTYGILLQPHWAGAAMAFSSVSVVMSSLRLRYHKHM</sequence>
<dbReference type="PANTHER" id="PTHR43520">
    <property type="entry name" value="ATP7, ISOFORM B"/>
    <property type="match status" value="1"/>
</dbReference>
<evidence type="ECO:0000256" key="5">
    <source>
        <dbReference type="ARBA" id="ARBA00022723"/>
    </source>
</evidence>
<dbReference type="EMBL" id="BHZE01000004">
    <property type="protein sequence ID" value="GCD77139.1"/>
    <property type="molecule type" value="Genomic_DNA"/>
</dbReference>
<dbReference type="NCBIfam" id="TIGR01525">
    <property type="entry name" value="ATPase-IB_hvy"/>
    <property type="match status" value="1"/>
</dbReference>